<dbReference type="Pfam" id="PF03370">
    <property type="entry name" value="CBM_21"/>
    <property type="match status" value="1"/>
</dbReference>
<feature type="compositionally biased region" description="Low complexity" evidence="1">
    <location>
        <begin position="651"/>
        <end position="661"/>
    </location>
</feature>
<accession>A0A3N4LH92</accession>
<proteinExistence type="predicted"/>
<dbReference type="GO" id="GO:2001069">
    <property type="term" value="F:glycogen binding"/>
    <property type="evidence" value="ECO:0007669"/>
    <property type="project" value="TreeGrafter"/>
</dbReference>
<dbReference type="FunCoup" id="A0A3N4LH92">
    <property type="interactions" value="105"/>
</dbReference>
<name>A0A3N4LH92_9PEZI</name>
<dbReference type="EMBL" id="ML121553">
    <property type="protein sequence ID" value="RPB22264.1"/>
    <property type="molecule type" value="Genomic_DNA"/>
</dbReference>
<feature type="region of interest" description="Disordered" evidence="1">
    <location>
        <begin position="619"/>
        <end position="695"/>
    </location>
</feature>
<feature type="compositionally biased region" description="Polar residues" evidence="1">
    <location>
        <begin position="537"/>
        <end position="546"/>
    </location>
</feature>
<dbReference type="STRING" id="1051890.A0A3N4LH92"/>
<dbReference type="GO" id="GO:0005979">
    <property type="term" value="P:regulation of glycogen biosynthetic process"/>
    <property type="evidence" value="ECO:0007669"/>
    <property type="project" value="TreeGrafter"/>
</dbReference>
<gene>
    <name evidence="3" type="ORF">L211DRAFT_850811</name>
</gene>
<dbReference type="PANTHER" id="PTHR12307">
    <property type="entry name" value="PROTEIN PHOSPHATASE 1 REGULATORY SUBUNIT"/>
    <property type="match status" value="1"/>
</dbReference>
<dbReference type="PROSITE" id="PS51159">
    <property type="entry name" value="CBM21"/>
    <property type="match status" value="1"/>
</dbReference>
<dbReference type="InterPro" id="IPR038175">
    <property type="entry name" value="CBM21_dom_sf"/>
</dbReference>
<feature type="compositionally biased region" description="Low complexity" evidence="1">
    <location>
        <begin position="56"/>
        <end position="77"/>
    </location>
</feature>
<dbReference type="OrthoDB" id="1881at2759"/>
<feature type="region of interest" description="Disordered" evidence="1">
    <location>
        <begin position="1"/>
        <end position="184"/>
    </location>
</feature>
<feature type="region of interest" description="Disordered" evidence="1">
    <location>
        <begin position="537"/>
        <end position="559"/>
    </location>
</feature>
<feature type="compositionally biased region" description="Acidic residues" evidence="1">
    <location>
        <begin position="97"/>
        <end position="107"/>
    </location>
</feature>
<dbReference type="Proteomes" id="UP000267821">
    <property type="component" value="Unassembled WGS sequence"/>
</dbReference>
<dbReference type="InterPro" id="IPR005036">
    <property type="entry name" value="CBM21_dom"/>
</dbReference>
<sequence>MPYTPPCQSPAASPAQSRSASISLHDRPSTLTTNALPRSSAYPRNHHRRSSNTLTSRPLLSRQLSPSSRSGSLHQSPAPVNNSSFIPTGAIVSPPDSEADDDEADEPLEMRRGRQIDSKNLDELKEAIKNLPQRRVPSPDNSAKRNSPADLATSPRKFGHHRATSDSSFLKHFNKSNPDSDVEDEGYRIATPMVRKKSGELVKSSLKTPNRSRPSSVPSTPTFPKAVHFDSHLEHVRHFLNTEKPTAVSAGSSPVESFDGDEFPFDGEEEYQLSPPFEWEIELPNFPKDPNSRKHLPVRLERAYLSADKQNLLGAVAVHNISFQKKVIVRFTLDYWQTVSEVTAEYNSDVRKKEREGNVDRFTFKIKLHDLANLETKTLFFCIRYCVGGQELWDNNNDMNFQVDFKKRYLPQNGKPGRVELPRFRPSVSTLPRKLPSLDKFDAFDDLESLTIQVDKPVPRQSVLISEGAEPVRRANPSGNAFSNRYDFTASLSAAIAGNTPSPRMEVLEKNEPVVSKPEEKQQYFKFTSISSALATQTPKVLSTTPPQSPPRTGAGPPEVIVASEKPSIASLSYRELLETYCFFGSARGSPQLNQVTLEEAPVKDIYSHDQTLLSAYTVTGSHSPSPSTSLNNSPLLDGQSPRYTPPNGSPPSLSASQRSSVTTSPDPFGTYKYQPRRNHGGFPFDTPQATAIRG</sequence>
<feature type="domain" description="CBM21" evidence="2">
    <location>
        <begin position="290"/>
        <end position="404"/>
    </location>
</feature>
<dbReference type="GO" id="GO:0000164">
    <property type="term" value="C:protein phosphatase type 1 complex"/>
    <property type="evidence" value="ECO:0007669"/>
    <property type="project" value="TreeGrafter"/>
</dbReference>
<feature type="compositionally biased region" description="Basic and acidic residues" evidence="1">
    <location>
        <begin position="108"/>
        <end position="128"/>
    </location>
</feature>
<feature type="compositionally biased region" description="Low complexity" evidence="1">
    <location>
        <begin position="208"/>
        <end position="222"/>
    </location>
</feature>
<reference evidence="3 4" key="1">
    <citation type="journal article" date="2018" name="Nat. Ecol. Evol.">
        <title>Pezizomycetes genomes reveal the molecular basis of ectomycorrhizal truffle lifestyle.</title>
        <authorList>
            <person name="Murat C."/>
            <person name="Payen T."/>
            <person name="Noel B."/>
            <person name="Kuo A."/>
            <person name="Morin E."/>
            <person name="Chen J."/>
            <person name="Kohler A."/>
            <person name="Krizsan K."/>
            <person name="Balestrini R."/>
            <person name="Da Silva C."/>
            <person name="Montanini B."/>
            <person name="Hainaut M."/>
            <person name="Levati E."/>
            <person name="Barry K.W."/>
            <person name="Belfiori B."/>
            <person name="Cichocki N."/>
            <person name="Clum A."/>
            <person name="Dockter R.B."/>
            <person name="Fauchery L."/>
            <person name="Guy J."/>
            <person name="Iotti M."/>
            <person name="Le Tacon F."/>
            <person name="Lindquist E.A."/>
            <person name="Lipzen A."/>
            <person name="Malagnac F."/>
            <person name="Mello A."/>
            <person name="Molinier V."/>
            <person name="Miyauchi S."/>
            <person name="Poulain J."/>
            <person name="Riccioni C."/>
            <person name="Rubini A."/>
            <person name="Sitrit Y."/>
            <person name="Splivallo R."/>
            <person name="Traeger S."/>
            <person name="Wang M."/>
            <person name="Zifcakova L."/>
            <person name="Wipf D."/>
            <person name="Zambonelli A."/>
            <person name="Paolocci F."/>
            <person name="Nowrousian M."/>
            <person name="Ottonello S."/>
            <person name="Baldrian P."/>
            <person name="Spatafora J.W."/>
            <person name="Henrissat B."/>
            <person name="Nagy L.G."/>
            <person name="Aury J.M."/>
            <person name="Wincker P."/>
            <person name="Grigoriev I.V."/>
            <person name="Bonfante P."/>
            <person name="Martin F.M."/>
        </authorList>
    </citation>
    <scope>NUCLEOTIDE SEQUENCE [LARGE SCALE GENOMIC DNA]</scope>
    <source>
        <strain evidence="3 4">ATCC MYA-4762</strain>
    </source>
</reference>
<protein>
    <recommendedName>
        <fullName evidence="2">CBM21 domain-containing protein</fullName>
    </recommendedName>
</protein>
<dbReference type="GO" id="GO:0008157">
    <property type="term" value="F:protein phosphatase 1 binding"/>
    <property type="evidence" value="ECO:0007669"/>
    <property type="project" value="TreeGrafter"/>
</dbReference>
<feature type="compositionally biased region" description="Low complexity" evidence="1">
    <location>
        <begin position="9"/>
        <end position="23"/>
    </location>
</feature>
<dbReference type="Gene3D" id="2.60.40.2440">
    <property type="entry name" value="Carbohydrate binding type-21 domain"/>
    <property type="match status" value="1"/>
</dbReference>
<keyword evidence="4" id="KW-1185">Reference proteome</keyword>
<dbReference type="AlphaFoldDB" id="A0A3N4LH92"/>
<dbReference type="InParanoid" id="A0A3N4LH92"/>
<feature type="region of interest" description="Disordered" evidence="1">
    <location>
        <begin position="196"/>
        <end position="224"/>
    </location>
</feature>
<dbReference type="PANTHER" id="PTHR12307:SF36">
    <property type="entry name" value="GLYCOGEN-BINDING SUBUNIT 76A"/>
    <property type="match status" value="1"/>
</dbReference>
<evidence type="ECO:0000313" key="4">
    <source>
        <dbReference type="Proteomes" id="UP000267821"/>
    </source>
</evidence>
<dbReference type="InterPro" id="IPR050782">
    <property type="entry name" value="PP1_regulatory_subunit_3"/>
</dbReference>
<evidence type="ECO:0000259" key="2">
    <source>
        <dbReference type="PROSITE" id="PS51159"/>
    </source>
</evidence>
<organism evidence="3 4">
    <name type="scientific">Terfezia boudieri ATCC MYA-4762</name>
    <dbReference type="NCBI Taxonomy" id="1051890"/>
    <lineage>
        <taxon>Eukaryota</taxon>
        <taxon>Fungi</taxon>
        <taxon>Dikarya</taxon>
        <taxon>Ascomycota</taxon>
        <taxon>Pezizomycotina</taxon>
        <taxon>Pezizomycetes</taxon>
        <taxon>Pezizales</taxon>
        <taxon>Pezizaceae</taxon>
        <taxon>Terfezia</taxon>
    </lineage>
</organism>
<evidence type="ECO:0000256" key="1">
    <source>
        <dbReference type="SAM" id="MobiDB-lite"/>
    </source>
</evidence>
<feature type="compositionally biased region" description="Low complexity" evidence="1">
    <location>
        <begin position="622"/>
        <end position="637"/>
    </location>
</feature>
<evidence type="ECO:0000313" key="3">
    <source>
        <dbReference type="EMBL" id="RPB22264.1"/>
    </source>
</evidence>